<accession>A0A1G8ZBD8</accession>
<dbReference type="EMBL" id="FNFP01000001">
    <property type="protein sequence ID" value="SDK12328.1"/>
    <property type="molecule type" value="Genomic_DNA"/>
</dbReference>
<evidence type="ECO:0000313" key="2">
    <source>
        <dbReference type="Proteomes" id="UP000198718"/>
    </source>
</evidence>
<keyword evidence="2" id="KW-1185">Reference proteome</keyword>
<proteinExistence type="predicted"/>
<dbReference type="RefSeq" id="WP_090550565.1">
    <property type="nucleotide sequence ID" value="NZ_FNFP01000001.1"/>
</dbReference>
<organism evidence="1 2">
    <name type="scientific">Natronincola ferrireducens</name>
    <dbReference type="NCBI Taxonomy" id="393762"/>
    <lineage>
        <taxon>Bacteria</taxon>
        <taxon>Bacillati</taxon>
        <taxon>Bacillota</taxon>
        <taxon>Clostridia</taxon>
        <taxon>Peptostreptococcales</taxon>
        <taxon>Natronincolaceae</taxon>
        <taxon>Natronincola</taxon>
    </lineage>
</organism>
<dbReference type="AlphaFoldDB" id="A0A1G8ZBD8"/>
<dbReference type="OrthoDB" id="362018at2"/>
<dbReference type="Proteomes" id="UP000198718">
    <property type="component" value="Unassembled WGS sequence"/>
</dbReference>
<reference evidence="1 2" key="1">
    <citation type="submission" date="2016-10" db="EMBL/GenBank/DDBJ databases">
        <authorList>
            <person name="de Groot N.N."/>
        </authorList>
    </citation>
    <scope>NUCLEOTIDE SEQUENCE [LARGE SCALE GENOMIC DNA]</scope>
    <source>
        <strain evidence="1 2">DSM 18346</strain>
    </source>
</reference>
<sequence length="180" mass="21319">MIKRIKVKLNIIEGMLYYWQATSEKEKVGESYIINMAELPEMAYIYDDEFNKESVRKVLSAISNREILNSESRKERKFWNNNMWMLEDLEYTNMMIAPLKTLNLDGIIEKLNNQSLQSKDEELEVLFIPGHHDEYLIADNKLVINFFRVKADLYEENKVTIGDTPLVDYIQEKLTELIKK</sequence>
<name>A0A1G8ZBD8_9FIRM</name>
<protein>
    <submittedName>
        <fullName evidence="1">Uncharacterized protein</fullName>
    </submittedName>
</protein>
<gene>
    <name evidence="1" type="ORF">SAMN05660472_00799</name>
</gene>
<evidence type="ECO:0000313" key="1">
    <source>
        <dbReference type="EMBL" id="SDK12328.1"/>
    </source>
</evidence>